<dbReference type="InterPro" id="IPR003439">
    <property type="entry name" value="ABC_transporter-like_ATP-bd"/>
</dbReference>
<dbReference type="SUPFAM" id="SSF52540">
    <property type="entry name" value="P-loop containing nucleoside triphosphate hydrolases"/>
    <property type="match status" value="2"/>
</dbReference>
<protein>
    <submittedName>
        <fullName evidence="11">Sugar ABC transporter ATP-binding protein</fullName>
    </submittedName>
</protein>
<sequence>MTTSYALELSHIDKHYPAVKALTDVHLRVEAGEVHALVGENGAGKSTLLKVISGVIRPDGGEIRLAGRLVSLNSPKDAKRAGIAMIHQELQLIPELDVVQNMFLGAPRTRFGALLDRAAMTKRARAVLHPLDPTIPLTARIRELSVAQKQMVEIARALLADARVIAMDEPTSSLTPAEFDKLSEIIRRLSRQGVAIIYVSHKLDELFAVCSRATVLRDGKFIDEMDLNGVTEQQLVHKMVGRELAAWPKREYSGAETVLSAQGLSWGRRVRDVSLVLKRGEILGIAGLVGAGRTELVKLFAGVERADKGEIRKNGQLLKLRSARDAIKAGIVLVPEERKIEGIVPMQSLFSNICLPVLGKWTRGGFIRRAALHKRSMALAKQVNLRPLQLSRPIRLLSGGNQQKAIICRWLNSGADVLIFDEPTRGVDVGAKQEIYQLIERIAHEGRSIVIVSSELDEVMRLSDRILVMQSGRLSGELHSADFSEAAIMTLAIPRDPATQTS</sequence>
<keyword evidence="7 11" id="KW-0067">ATP-binding</keyword>
<keyword evidence="12" id="KW-1185">Reference proteome</keyword>
<evidence type="ECO:0000256" key="7">
    <source>
        <dbReference type="ARBA" id="ARBA00022840"/>
    </source>
</evidence>
<feature type="domain" description="ABC transporter" evidence="10">
    <location>
        <begin position="253"/>
        <end position="496"/>
    </location>
</feature>
<dbReference type="PANTHER" id="PTHR43790:SF3">
    <property type="entry name" value="D-ALLOSE IMPORT ATP-BINDING PROTEIN ALSA-RELATED"/>
    <property type="match status" value="1"/>
</dbReference>
<dbReference type="GO" id="GO:0005524">
    <property type="term" value="F:ATP binding"/>
    <property type="evidence" value="ECO:0007669"/>
    <property type="project" value="UniProtKB-KW"/>
</dbReference>
<dbReference type="InterPro" id="IPR027417">
    <property type="entry name" value="P-loop_NTPase"/>
</dbReference>
<keyword evidence="1" id="KW-0813">Transport</keyword>
<evidence type="ECO:0000256" key="8">
    <source>
        <dbReference type="ARBA" id="ARBA00022967"/>
    </source>
</evidence>
<keyword evidence="3" id="KW-0997">Cell inner membrane</keyword>
<dbReference type="SMART" id="SM00382">
    <property type="entry name" value="AAA"/>
    <property type="match status" value="2"/>
</dbReference>
<dbReference type="PROSITE" id="PS50893">
    <property type="entry name" value="ABC_TRANSPORTER_2"/>
    <property type="match status" value="2"/>
</dbReference>
<dbReference type="Pfam" id="PF00005">
    <property type="entry name" value="ABC_tran"/>
    <property type="match status" value="2"/>
</dbReference>
<proteinExistence type="predicted"/>
<keyword evidence="4" id="KW-0762">Sugar transport</keyword>
<dbReference type="PROSITE" id="PS00211">
    <property type="entry name" value="ABC_TRANSPORTER_1"/>
    <property type="match status" value="1"/>
</dbReference>
<keyword evidence="9" id="KW-0472">Membrane</keyword>
<feature type="domain" description="ABC transporter" evidence="10">
    <location>
        <begin position="7"/>
        <end position="243"/>
    </location>
</feature>
<dbReference type="CDD" id="cd03216">
    <property type="entry name" value="ABC_Carb_Monos_I"/>
    <property type="match status" value="1"/>
</dbReference>
<keyword evidence="6" id="KW-0547">Nucleotide-binding</keyword>
<dbReference type="InterPro" id="IPR017871">
    <property type="entry name" value="ABC_transporter-like_CS"/>
</dbReference>
<dbReference type="InterPro" id="IPR003593">
    <property type="entry name" value="AAA+_ATPase"/>
</dbReference>
<evidence type="ECO:0000256" key="4">
    <source>
        <dbReference type="ARBA" id="ARBA00022597"/>
    </source>
</evidence>
<evidence type="ECO:0000256" key="1">
    <source>
        <dbReference type="ARBA" id="ARBA00022448"/>
    </source>
</evidence>
<evidence type="ECO:0000313" key="11">
    <source>
        <dbReference type="EMBL" id="MCY0385867.1"/>
    </source>
</evidence>
<evidence type="ECO:0000259" key="10">
    <source>
        <dbReference type="PROSITE" id="PS50893"/>
    </source>
</evidence>
<keyword evidence="5" id="KW-0677">Repeat</keyword>
<evidence type="ECO:0000256" key="2">
    <source>
        <dbReference type="ARBA" id="ARBA00022475"/>
    </source>
</evidence>
<evidence type="ECO:0000256" key="9">
    <source>
        <dbReference type="ARBA" id="ARBA00023136"/>
    </source>
</evidence>
<organism evidence="11 12">
    <name type="scientific">Robbsia betulipollinis</name>
    <dbReference type="NCBI Taxonomy" id="2981849"/>
    <lineage>
        <taxon>Bacteria</taxon>
        <taxon>Pseudomonadati</taxon>
        <taxon>Pseudomonadota</taxon>
        <taxon>Betaproteobacteria</taxon>
        <taxon>Burkholderiales</taxon>
        <taxon>Burkholderiaceae</taxon>
        <taxon>Robbsia</taxon>
    </lineage>
</organism>
<evidence type="ECO:0000256" key="6">
    <source>
        <dbReference type="ARBA" id="ARBA00022741"/>
    </source>
</evidence>
<dbReference type="RefSeq" id="WP_267844999.1">
    <property type="nucleotide sequence ID" value="NZ_JAPMXC010000001.1"/>
</dbReference>
<evidence type="ECO:0000256" key="5">
    <source>
        <dbReference type="ARBA" id="ARBA00022737"/>
    </source>
</evidence>
<comment type="caution">
    <text evidence="11">The sequence shown here is derived from an EMBL/GenBank/DDBJ whole genome shotgun (WGS) entry which is preliminary data.</text>
</comment>
<name>A0ABT3ZHH1_9BURK</name>
<dbReference type="InterPro" id="IPR050107">
    <property type="entry name" value="ABC_carbohydrate_import_ATPase"/>
</dbReference>
<dbReference type="Proteomes" id="UP001082899">
    <property type="component" value="Unassembled WGS sequence"/>
</dbReference>
<keyword evidence="2" id="KW-1003">Cell membrane</keyword>
<evidence type="ECO:0000256" key="3">
    <source>
        <dbReference type="ARBA" id="ARBA00022519"/>
    </source>
</evidence>
<dbReference type="EMBL" id="JAPMXC010000001">
    <property type="protein sequence ID" value="MCY0385867.1"/>
    <property type="molecule type" value="Genomic_DNA"/>
</dbReference>
<dbReference type="Gene3D" id="3.40.50.300">
    <property type="entry name" value="P-loop containing nucleotide triphosphate hydrolases"/>
    <property type="match status" value="2"/>
</dbReference>
<accession>A0ABT3ZHH1</accession>
<evidence type="ECO:0000313" key="12">
    <source>
        <dbReference type="Proteomes" id="UP001082899"/>
    </source>
</evidence>
<keyword evidence="8" id="KW-1278">Translocase</keyword>
<dbReference type="PANTHER" id="PTHR43790">
    <property type="entry name" value="CARBOHYDRATE TRANSPORT ATP-BINDING PROTEIN MG119-RELATED"/>
    <property type="match status" value="1"/>
</dbReference>
<gene>
    <name evidence="11" type="ORF">OVY01_01145</name>
</gene>
<reference evidence="11" key="1">
    <citation type="submission" date="2022-11" db="EMBL/GenBank/DDBJ databases">
        <title>Robbsia betulipollinis sp. nov., isolated from pollen of birch (Betula pendula).</title>
        <authorList>
            <person name="Shi H."/>
            <person name="Ambika Manirajan B."/>
            <person name="Ratering S."/>
            <person name="Geissler-Plaum R."/>
            <person name="Schnell S."/>
        </authorList>
    </citation>
    <scope>NUCLEOTIDE SEQUENCE</scope>
    <source>
        <strain evidence="11">Bb-Pol-6</strain>
    </source>
</reference>
<dbReference type="CDD" id="cd03215">
    <property type="entry name" value="ABC_Carb_Monos_II"/>
    <property type="match status" value="1"/>
</dbReference>